<dbReference type="PANTHER" id="PTHR34384">
    <property type="entry name" value="L-2,3-DIAMINOPROPANOATE--CITRATE LIGASE"/>
    <property type="match status" value="1"/>
</dbReference>
<accession>A0A1W6SNR5</accession>
<evidence type="ECO:0000259" key="3">
    <source>
        <dbReference type="Pfam" id="PF04183"/>
    </source>
</evidence>
<evidence type="ECO:0000313" key="5">
    <source>
        <dbReference type="EMBL" id="ARO87444.1"/>
    </source>
</evidence>
<evidence type="ECO:0000256" key="1">
    <source>
        <dbReference type="ARBA" id="ARBA00004924"/>
    </source>
</evidence>
<name>A0A1W6SNR5_9PROT</name>
<dbReference type="AlphaFoldDB" id="A0A1W6SNR5"/>
<dbReference type="InterPro" id="IPR037455">
    <property type="entry name" value="LucA/IucC-like"/>
</dbReference>
<dbReference type="EMBL" id="CP021106">
    <property type="protein sequence ID" value="ARO87444.1"/>
    <property type="molecule type" value="Genomic_DNA"/>
</dbReference>
<reference evidence="5 6" key="1">
    <citation type="journal article" date="2015" name="Int. J. Syst. Evol. Microbiol.">
        <title>Nitrosospira lacus sp. nov., a psychrotolerant, ammonia-oxidizing bacterium from sandy lake sediment.</title>
        <authorList>
            <person name="Urakawa H."/>
            <person name="Garcia J.C."/>
            <person name="Nielsen J.L."/>
            <person name="Le V.Q."/>
            <person name="Kozlowski J.A."/>
            <person name="Stein L.Y."/>
            <person name="Lim C.K."/>
            <person name="Pommerening-Roser A."/>
            <person name="Martens-Habbena W."/>
            <person name="Stahl D.A."/>
            <person name="Klotz M.G."/>
        </authorList>
    </citation>
    <scope>NUCLEOTIDE SEQUENCE [LARGE SCALE GENOMIC DNA]</scope>
    <source>
        <strain evidence="5 6">APG3</strain>
    </source>
</reference>
<organism evidence="5 6">
    <name type="scientific">Nitrosospira lacus</name>
    <dbReference type="NCBI Taxonomy" id="1288494"/>
    <lineage>
        <taxon>Bacteria</taxon>
        <taxon>Pseudomonadati</taxon>
        <taxon>Pseudomonadota</taxon>
        <taxon>Betaproteobacteria</taxon>
        <taxon>Nitrosomonadales</taxon>
        <taxon>Nitrosomonadaceae</taxon>
        <taxon>Nitrosospira</taxon>
    </lineage>
</organism>
<dbReference type="KEGG" id="nlc:EBAPG3_006460"/>
<dbReference type="GO" id="GO:0019290">
    <property type="term" value="P:siderophore biosynthetic process"/>
    <property type="evidence" value="ECO:0007669"/>
    <property type="project" value="InterPro"/>
</dbReference>
<evidence type="ECO:0000313" key="6">
    <source>
        <dbReference type="Proteomes" id="UP000012179"/>
    </source>
</evidence>
<dbReference type="Pfam" id="PF06276">
    <property type="entry name" value="FhuF"/>
    <property type="match status" value="1"/>
</dbReference>
<proteinExistence type="predicted"/>
<sequence>MQIMPPHPYANRMAQDLFDALWLEDLYGFRAQCTMYPLAGGETMLEIALGGMRSLHWRGRKAEGLRPFRVSSARADLRTGTHRAKLELGMIGETLQTANWWGNTTGRFARLFHLACGQAMFAAMHEHRIVERLMAAPDDLLSWEALSCLKDRPFHPLARAKDWNGSDGSPYATETMAPLPLRWVAVPRDRALGTALTGQPPAGLLLDRAQQDVLANIARTLHADSAGWLWLPVHPWQWAWLNRSAPSSITGCIDLGIGPGAGTSTASLRSLAIEERSGTHLKLSLSVHTLGAIRALPPRYLHNAILASACLESLRQRDGWLAANLLLCDESQWWALSQGDALVSEPGELSCMIRRYPALPGATLIPMAALPVVAADGELPAFNYLTGLADQEAAWGLFGDIARALLELGLRCFAQGVMPELHAQNVLLAFERPCSRDRRIAALILRDHDTLRVCRPLMEARGVAVPEYIVDRNTPNTLELSTPAELLAYLQTLAIEVNLYAILAALASYYERDEAHGWRIVRNMLETCLACIPLPGEIGSQTKDLLLKEDQWPFKQLLAPLLGVTRFGTGMPSAMGRIANPLSTASPPSPKAIGSHAR</sequence>
<protein>
    <submittedName>
        <fullName evidence="5">Siderophore biosynthesis protein</fullName>
    </submittedName>
</protein>
<evidence type="ECO:0000256" key="2">
    <source>
        <dbReference type="SAM" id="MobiDB-lite"/>
    </source>
</evidence>
<dbReference type="eggNOG" id="COG4264">
    <property type="taxonomic scope" value="Bacteria"/>
</dbReference>
<feature type="domain" description="Aerobactin siderophore biosynthesis IucA/IucC N-terminal" evidence="3">
    <location>
        <begin position="141"/>
        <end position="370"/>
    </location>
</feature>
<gene>
    <name evidence="5" type="ORF">EBAPG3_006460</name>
</gene>
<keyword evidence="6" id="KW-1185">Reference proteome</keyword>
<evidence type="ECO:0000259" key="4">
    <source>
        <dbReference type="Pfam" id="PF06276"/>
    </source>
</evidence>
<feature type="region of interest" description="Disordered" evidence="2">
    <location>
        <begin position="578"/>
        <end position="598"/>
    </location>
</feature>
<dbReference type="Pfam" id="PF04183">
    <property type="entry name" value="IucA_IucC"/>
    <property type="match status" value="1"/>
</dbReference>
<dbReference type="OrthoDB" id="495728at2"/>
<feature type="domain" description="Aerobactin siderophore biosynthesis IucA/IucC-like C-terminal" evidence="4">
    <location>
        <begin position="400"/>
        <end position="558"/>
    </location>
</feature>
<dbReference type="InterPro" id="IPR022770">
    <property type="entry name" value="IucA/IucC-like_C"/>
</dbReference>
<dbReference type="PANTHER" id="PTHR34384:SF6">
    <property type="entry name" value="STAPHYLOFERRIN B SYNTHASE"/>
    <property type="match status" value="1"/>
</dbReference>
<dbReference type="InterPro" id="IPR007310">
    <property type="entry name" value="Aerobactin_biosyn_IucA/IucC_N"/>
</dbReference>
<dbReference type="RefSeq" id="WP_004177832.1">
    <property type="nucleotide sequence ID" value="NZ_CP021106.3"/>
</dbReference>
<dbReference type="Proteomes" id="UP000012179">
    <property type="component" value="Chromosome"/>
</dbReference>
<dbReference type="Gene3D" id="1.10.510.40">
    <property type="match status" value="1"/>
</dbReference>
<comment type="pathway">
    <text evidence="1">Siderophore biosynthesis.</text>
</comment>
<dbReference type="GO" id="GO:0016881">
    <property type="term" value="F:acid-amino acid ligase activity"/>
    <property type="evidence" value="ECO:0007669"/>
    <property type="project" value="UniProtKB-ARBA"/>
</dbReference>